<keyword evidence="13" id="KW-1185">Reference proteome</keyword>
<name>A0ABV5ZW38_9PSEU</name>
<dbReference type="SUPFAM" id="SSF53335">
    <property type="entry name" value="S-adenosyl-L-methionine-dependent methyltransferases"/>
    <property type="match status" value="1"/>
</dbReference>
<evidence type="ECO:0000256" key="8">
    <source>
        <dbReference type="ARBA" id="ARBA00022691"/>
    </source>
</evidence>
<dbReference type="Gene3D" id="3.40.50.150">
    <property type="entry name" value="Vaccinia Virus protein VP39"/>
    <property type="match status" value="1"/>
</dbReference>
<evidence type="ECO:0000256" key="2">
    <source>
        <dbReference type="ARBA" id="ARBA00005369"/>
    </source>
</evidence>
<accession>A0ABV5ZW38</accession>
<evidence type="ECO:0000256" key="3">
    <source>
        <dbReference type="ARBA" id="ARBA00011890"/>
    </source>
</evidence>
<evidence type="ECO:0000313" key="13">
    <source>
        <dbReference type="Proteomes" id="UP001589693"/>
    </source>
</evidence>
<comment type="caution">
    <text evidence="12">The sequence shown here is derived from an EMBL/GenBank/DDBJ whole genome shotgun (WGS) entry which is preliminary data.</text>
</comment>
<dbReference type="RefSeq" id="WP_377851428.1">
    <property type="nucleotide sequence ID" value="NZ_JBHLZU010000008.1"/>
</dbReference>
<evidence type="ECO:0000256" key="1">
    <source>
        <dbReference type="ARBA" id="ARBA00004496"/>
    </source>
</evidence>
<keyword evidence="8" id="KW-0949">S-adenosyl-L-methionine</keyword>
<evidence type="ECO:0000256" key="5">
    <source>
        <dbReference type="ARBA" id="ARBA00022490"/>
    </source>
</evidence>
<evidence type="ECO:0000313" key="12">
    <source>
        <dbReference type="EMBL" id="MFB9904234.1"/>
    </source>
</evidence>
<sequence length="298" mass="31476">MRGPVSADRGVFWILLGSGYSSALLASTVGPAGRVTSIDIDPGLVQRASALHARAGNAHVQVHASDGFLGWTPTAPYERIVGWTTPHVLPAAWVEQAAEGAVIATPVKIADIAAANSVLRCEIIDGEPRNATVHPGGYIEMAPEIITEFALPLRFVDNARRDADGVPWWISAVKLHAQPNNAAERLLDQVQSATPQASFTAEGWDEQTAFHAFLLASTTSPGSVGVSDGWGLGAGRADSVAIVLPGGGLLTAGTRQAEEELTAIRARWLKLGKPGHTELSPVLTPTEEGWTVRVTPRR</sequence>
<dbReference type="EC" id="2.1.1.77" evidence="3"/>
<evidence type="ECO:0000256" key="9">
    <source>
        <dbReference type="ARBA" id="ARBA00030757"/>
    </source>
</evidence>
<organism evidence="12 13">
    <name type="scientific">Allokutzneria oryzae</name>
    <dbReference type="NCBI Taxonomy" id="1378989"/>
    <lineage>
        <taxon>Bacteria</taxon>
        <taxon>Bacillati</taxon>
        <taxon>Actinomycetota</taxon>
        <taxon>Actinomycetes</taxon>
        <taxon>Pseudonocardiales</taxon>
        <taxon>Pseudonocardiaceae</taxon>
        <taxon>Allokutzneria</taxon>
    </lineage>
</organism>
<dbReference type="PANTHER" id="PTHR11579:SF0">
    <property type="entry name" value="PROTEIN-L-ISOASPARTATE(D-ASPARTATE) O-METHYLTRANSFERASE"/>
    <property type="match status" value="1"/>
</dbReference>
<proteinExistence type="inferred from homology"/>
<dbReference type="InterPro" id="IPR029063">
    <property type="entry name" value="SAM-dependent_MTases_sf"/>
</dbReference>
<evidence type="ECO:0000256" key="11">
    <source>
        <dbReference type="ARBA" id="ARBA00031350"/>
    </source>
</evidence>
<comment type="similarity">
    <text evidence="2">Belongs to the methyltransferase superfamily. L-isoaspartyl/D-aspartyl protein methyltransferase family.</text>
</comment>
<dbReference type="CDD" id="cd02440">
    <property type="entry name" value="AdoMet_MTases"/>
    <property type="match status" value="1"/>
</dbReference>
<evidence type="ECO:0000256" key="6">
    <source>
        <dbReference type="ARBA" id="ARBA00022603"/>
    </source>
</evidence>
<protein>
    <recommendedName>
        <fullName evidence="4">Protein-L-isoaspartate O-methyltransferase</fullName>
        <ecNumber evidence="3">2.1.1.77</ecNumber>
    </recommendedName>
    <alternativeName>
        <fullName evidence="11">L-isoaspartyl protein carboxyl methyltransferase</fullName>
    </alternativeName>
    <alternativeName>
        <fullName evidence="9">Protein L-isoaspartyl methyltransferase</fullName>
    </alternativeName>
    <alternativeName>
        <fullName evidence="10">Protein-beta-aspartate methyltransferase</fullName>
    </alternativeName>
</protein>
<dbReference type="Pfam" id="PF01135">
    <property type="entry name" value="PCMT"/>
    <property type="match status" value="1"/>
</dbReference>
<evidence type="ECO:0000256" key="7">
    <source>
        <dbReference type="ARBA" id="ARBA00022679"/>
    </source>
</evidence>
<comment type="subcellular location">
    <subcellularLocation>
        <location evidence="1">Cytoplasm</location>
    </subcellularLocation>
</comment>
<dbReference type="Proteomes" id="UP001589693">
    <property type="component" value="Unassembled WGS sequence"/>
</dbReference>
<reference evidence="12 13" key="1">
    <citation type="submission" date="2024-09" db="EMBL/GenBank/DDBJ databases">
        <authorList>
            <person name="Sun Q."/>
            <person name="Mori K."/>
        </authorList>
    </citation>
    <scope>NUCLEOTIDE SEQUENCE [LARGE SCALE GENOMIC DNA]</scope>
    <source>
        <strain evidence="12 13">TBRC 7907</strain>
    </source>
</reference>
<keyword evidence="6" id="KW-0489">Methyltransferase</keyword>
<dbReference type="PROSITE" id="PS01279">
    <property type="entry name" value="PCMT"/>
    <property type="match status" value="1"/>
</dbReference>
<evidence type="ECO:0000256" key="10">
    <source>
        <dbReference type="ARBA" id="ARBA00031323"/>
    </source>
</evidence>
<dbReference type="EMBL" id="JBHLZU010000008">
    <property type="protein sequence ID" value="MFB9904234.1"/>
    <property type="molecule type" value="Genomic_DNA"/>
</dbReference>
<dbReference type="PANTHER" id="PTHR11579">
    <property type="entry name" value="PROTEIN-L-ISOASPARTATE O-METHYLTRANSFERASE"/>
    <property type="match status" value="1"/>
</dbReference>
<dbReference type="InterPro" id="IPR000682">
    <property type="entry name" value="PCMT"/>
</dbReference>
<keyword evidence="7" id="KW-0808">Transferase</keyword>
<evidence type="ECO:0000256" key="4">
    <source>
        <dbReference type="ARBA" id="ARBA00013346"/>
    </source>
</evidence>
<keyword evidence="5" id="KW-0963">Cytoplasm</keyword>
<gene>
    <name evidence="12" type="ORF">ACFFQA_09815</name>
</gene>